<comment type="caution">
    <text evidence="1">The sequence shown here is derived from an EMBL/GenBank/DDBJ whole genome shotgun (WGS) entry which is preliminary data.</text>
</comment>
<evidence type="ECO:0000313" key="1">
    <source>
        <dbReference type="EMBL" id="CAE7450036.1"/>
    </source>
</evidence>
<dbReference type="Proteomes" id="UP000601435">
    <property type="component" value="Unassembled WGS sequence"/>
</dbReference>
<proteinExistence type="predicted"/>
<sequence>VRKGMADAGVDVIVPSEIEGRVSRRAFIMDFCEGFRFTDLDQLALAGVDRKALS</sequence>
<organism evidence="1 2">
    <name type="scientific">Symbiodinium necroappetens</name>
    <dbReference type="NCBI Taxonomy" id="1628268"/>
    <lineage>
        <taxon>Eukaryota</taxon>
        <taxon>Sar</taxon>
        <taxon>Alveolata</taxon>
        <taxon>Dinophyceae</taxon>
        <taxon>Suessiales</taxon>
        <taxon>Symbiodiniaceae</taxon>
        <taxon>Symbiodinium</taxon>
    </lineage>
</organism>
<dbReference type="AlphaFoldDB" id="A0A812RSN0"/>
<dbReference type="OrthoDB" id="201153at2759"/>
<protein>
    <submittedName>
        <fullName evidence="1">Uncharacterized protein</fullName>
    </submittedName>
</protein>
<reference evidence="1" key="1">
    <citation type="submission" date="2021-02" db="EMBL/GenBank/DDBJ databases">
        <authorList>
            <person name="Dougan E. K."/>
            <person name="Rhodes N."/>
            <person name="Thang M."/>
            <person name="Chan C."/>
        </authorList>
    </citation>
    <scope>NUCLEOTIDE SEQUENCE</scope>
</reference>
<feature type="non-terminal residue" evidence="1">
    <location>
        <position position="1"/>
    </location>
</feature>
<evidence type="ECO:0000313" key="2">
    <source>
        <dbReference type="Proteomes" id="UP000601435"/>
    </source>
</evidence>
<dbReference type="EMBL" id="CAJNJA010019742">
    <property type="protein sequence ID" value="CAE7450036.1"/>
    <property type="molecule type" value="Genomic_DNA"/>
</dbReference>
<name>A0A812RSN0_9DINO</name>
<feature type="non-terminal residue" evidence="1">
    <location>
        <position position="54"/>
    </location>
</feature>
<gene>
    <name evidence="1" type="ORF">SNEC2469_LOCUS12458</name>
</gene>
<accession>A0A812RSN0</accession>
<keyword evidence="2" id="KW-1185">Reference proteome</keyword>